<dbReference type="SUPFAM" id="SSF48452">
    <property type="entry name" value="TPR-like"/>
    <property type="match status" value="1"/>
</dbReference>
<gene>
    <name evidence="2" type="ORF">ACFS2C_17945</name>
</gene>
<feature type="domain" description="HTH cro/C1-type" evidence="1">
    <location>
        <begin position="10"/>
        <end position="64"/>
    </location>
</feature>
<dbReference type="PROSITE" id="PS50943">
    <property type="entry name" value="HTH_CROC1"/>
    <property type="match status" value="1"/>
</dbReference>
<proteinExistence type="predicted"/>
<dbReference type="Gene3D" id="1.10.260.40">
    <property type="entry name" value="lambda repressor-like DNA-binding domains"/>
    <property type="match status" value="1"/>
</dbReference>
<dbReference type="Proteomes" id="UP001597478">
    <property type="component" value="Unassembled WGS sequence"/>
</dbReference>
<sequence length="443" mass="47848">MFMGDRREAFAARRELMGYTQESLAAAVGVEFSTVGRWERGDLTPQPYRRPRIAKALGLTLEELGTLLTPTPSGQNGTSAVVLAQIAGADVLPVQPDLAETDDMNRRDLLRLFSMTGALLALPAAESAVCDAERLAAAAQTGAVDSTAVAEFEQLNSHLWRVYAFAPTKSQVLPLVRAQLDVLSEGLRRPQTSATRQRLCELSADLFQLAGEIFFDGDRYTDAAHCYTLAATASKEANTPDLWACALTRHAFIAVYERRFTEAAPILELAADLARRGDPALSTRHWIAAVQAETFAGLGDLDTCQRALDTAAEVEHLQGRVHNGGWLRFDGSRLAEERGTCYVTLGRPDLAEAALTDALAGNLTARRKAGVLTDLAMIGVHRRDPDQVVSYTNAVLATARQTGSGVVVRKLRGLQPHLAPLLADQQIQQLDAEINSLIGSHAA</sequence>
<dbReference type="EMBL" id="JBHUOF010000024">
    <property type="protein sequence ID" value="MFD2801280.1"/>
    <property type="molecule type" value="Genomic_DNA"/>
</dbReference>
<accession>A0ABW5WFZ0</accession>
<evidence type="ECO:0000313" key="3">
    <source>
        <dbReference type="Proteomes" id="UP001597478"/>
    </source>
</evidence>
<reference evidence="3" key="1">
    <citation type="journal article" date="2019" name="Int. J. Syst. Evol. Microbiol.">
        <title>The Global Catalogue of Microorganisms (GCM) 10K type strain sequencing project: providing services to taxonomists for standard genome sequencing and annotation.</title>
        <authorList>
            <consortium name="The Broad Institute Genomics Platform"/>
            <consortium name="The Broad Institute Genome Sequencing Center for Infectious Disease"/>
            <person name="Wu L."/>
            <person name="Ma J."/>
        </authorList>
    </citation>
    <scope>NUCLEOTIDE SEQUENCE [LARGE SCALE GENOMIC DNA]</scope>
    <source>
        <strain evidence="3">IBRC-M 10906</strain>
    </source>
</reference>
<evidence type="ECO:0000313" key="2">
    <source>
        <dbReference type="EMBL" id="MFD2801280.1"/>
    </source>
</evidence>
<dbReference type="InterPro" id="IPR010982">
    <property type="entry name" value="Lambda_DNA-bd_dom_sf"/>
</dbReference>
<evidence type="ECO:0000259" key="1">
    <source>
        <dbReference type="PROSITE" id="PS50943"/>
    </source>
</evidence>
<dbReference type="CDD" id="cd00093">
    <property type="entry name" value="HTH_XRE"/>
    <property type="match status" value="1"/>
</dbReference>
<dbReference type="InterPro" id="IPR011990">
    <property type="entry name" value="TPR-like_helical_dom_sf"/>
</dbReference>
<dbReference type="Pfam" id="PF01381">
    <property type="entry name" value="HTH_3"/>
    <property type="match status" value="1"/>
</dbReference>
<organism evidence="2 3">
    <name type="scientific">Prauserella oleivorans</name>
    <dbReference type="NCBI Taxonomy" id="1478153"/>
    <lineage>
        <taxon>Bacteria</taxon>
        <taxon>Bacillati</taxon>
        <taxon>Actinomycetota</taxon>
        <taxon>Actinomycetes</taxon>
        <taxon>Pseudonocardiales</taxon>
        <taxon>Pseudonocardiaceae</taxon>
        <taxon>Prauserella</taxon>
    </lineage>
</organism>
<name>A0ABW5WFZ0_9PSEU</name>
<dbReference type="SMART" id="SM00530">
    <property type="entry name" value="HTH_XRE"/>
    <property type="match status" value="1"/>
</dbReference>
<keyword evidence="3" id="KW-1185">Reference proteome</keyword>
<dbReference type="InterPro" id="IPR001387">
    <property type="entry name" value="Cro/C1-type_HTH"/>
</dbReference>
<dbReference type="SUPFAM" id="SSF47413">
    <property type="entry name" value="lambda repressor-like DNA-binding domains"/>
    <property type="match status" value="1"/>
</dbReference>
<dbReference type="RefSeq" id="WP_377396451.1">
    <property type="nucleotide sequence ID" value="NZ_JBHSAN010000060.1"/>
</dbReference>
<dbReference type="Gene3D" id="1.25.40.10">
    <property type="entry name" value="Tetratricopeptide repeat domain"/>
    <property type="match status" value="1"/>
</dbReference>
<protein>
    <submittedName>
        <fullName evidence="2">Multiprotein-bridging factor 1 family protein</fullName>
    </submittedName>
</protein>
<comment type="caution">
    <text evidence="2">The sequence shown here is derived from an EMBL/GenBank/DDBJ whole genome shotgun (WGS) entry which is preliminary data.</text>
</comment>